<organism evidence="1">
    <name type="scientific">marine sediment metagenome</name>
    <dbReference type="NCBI Taxonomy" id="412755"/>
    <lineage>
        <taxon>unclassified sequences</taxon>
        <taxon>metagenomes</taxon>
        <taxon>ecological metagenomes</taxon>
    </lineage>
</organism>
<protein>
    <submittedName>
        <fullName evidence="1">Uncharacterized protein</fullName>
    </submittedName>
</protein>
<evidence type="ECO:0000313" key="1">
    <source>
        <dbReference type="EMBL" id="GAG59867.1"/>
    </source>
</evidence>
<dbReference type="AlphaFoldDB" id="X0ZP80"/>
<name>X0ZP80_9ZZZZ</name>
<sequence>MRKDASQRAEIRIVLRDPDLLDALVAEVTAVAATELGAIGDGSFMEFFQWLIEHSDEIFAIISKLLIIFAESE</sequence>
<reference evidence="1" key="1">
    <citation type="journal article" date="2014" name="Front. Microbiol.">
        <title>High frequency of phylogenetically diverse reductive dehalogenase-homologous genes in deep subseafloor sedimentary metagenomes.</title>
        <authorList>
            <person name="Kawai M."/>
            <person name="Futagami T."/>
            <person name="Toyoda A."/>
            <person name="Takaki Y."/>
            <person name="Nishi S."/>
            <person name="Hori S."/>
            <person name="Arai W."/>
            <person name="Tsubouchi T."/>
            <person name="Morono Y."/>
            <person name="Uchiyama I."/>
            <person name="Ito T."/>
            <person name="Fujiyama A."/>
            <person name="Inagaki F."/>
            <person name="Takami H."/>
        </authorList>
    </citation>
    <scope>NUCLEOTIDE SEQUENCE</scope>
    <source>
        <strain evidence="1">Expedition CK06-06</strain>
    </source>
</reference>
<comment type="caution">
    <text evidence="1">The sequence shown here is derived from an EMBL/GenBank/DDBJ whole genome shotgun (WGS) entry which is preliminary data.</text>
</comment>
<dbReference type="EMBL" id="BART01006233">
    <property type="protein sequence ID" value="GAG59867.1"/>
    <property type="molecule type" value="Genomic_DNA"/>
</dbReference>
<accession>X0ZP80</accession>
<proteinExistence type="predicted"/>
<gene>
    <name evidence="1" type="ORF">S01H4_14203</name>
</gene>